<evidence type="ECO:0000256" key="12">
    <source>
        <dbReference type="ARBA" id="ARBA00022741"/>
    </source>
</evidence>
<comment type="function">
    <text evidence="4">Catalyzes ATP-dependent phosphorylation of adenosylcobinamide and addition of GMP to adenosylcobinamide phosphate.</text>
</comment>
<name>A0ABW3LLI0_9BACI</name>
<keyword evidence="12" id="KW-0547">Nucleotide-binding</keyword>
<dbReference type="GO" id="GO:0016779">
    <property type="term" value="F:nucleotidyltransferase activity"/>
    <property type="evidence" value="ECO:0007669"/>
    <property type="project" value="UniProtKB-KW"/>
</dbReference>
<evidence type="ECO:0000256" key="5">
    <source>
        <dbReference type="ARBA" id="ARBA00004692"/>
    </source>
</evidence>
<dbReference type="Proteomes" id="UP001597040">
    <property type="component" value="Unassembled WGS sequence"/>
</dbReference>
<evidence type="ECO:0000256" key="4">
    <source>
        <dbReference type="ARBA" id="ARBA00003889"/>
    </source>
</evidence>
<evidence type="ECO:0000256" key="11">
    <source>
        <dbReference type="ARBA" id="ARBA00022679"/>
    </source>
</evidence>
<comment type="pathway">
    <text evidence="5">Cofactor biosynthesis; adenosylcobalamin biosynthesis; adenosylcobalamin from cob(II)yrinate a,c-diamide: step 6/7.</text>
</comment>
<comment type="catalytic activity">
    <reaction evidence="3">
        <text>adenosylcob(III)inamide + GTP = adenosylcob(III)inamide phosphate + GDP + H(+)</text>
        <dbReference type="Rhea" id="RHEA:15765"/>
        <dbReference type="ChEBI" id="CHEBI:2480"/>
        <dbReference type="ChEBI" id="CHEBI:15378"/>
        <dbReference type="ChEBI" id="CHEBI:37565"/>
        <dbReference type="ChEBI" id="CHEBI:58189"/>
        <dbReference type="ChEBI" id="CHEBI:58502"/>
        <dbReference type="EC" id="2.7.1.156"/>
    </reaction>
</comment>
<dbReference type="EC" id="2.7.7.62" evidence="9"/>
<evidence type="ECO:0000256" key="6">
    <source>
        <dbReference type="ARBA" id="ARBA00005159"/>
    </source>
</evidence>
<comment type="caution">
    <text evidence="18">The sequence shown here is derived from an EMBL/GenBank/DDBJ whole genome shotgun (WGS) entry which is preliminary data.</text>
</comment>
<accession>A0ABW3LLI0</accession>
<evidence type="ECO:0000256" key="17">
    <source>
        <dbReference type="ARBA" id="ARBA00030571"/>
    </source>
</evidence>
<dbReference type="PANTHER" id="PTHR34848:SF1">
    <property type="entry name" value="BIFUNCTIONAL ADENOSYLCOBALAMIN BIOSYNTHESIS PROTEIN COBU"/>
    <property type="match status" value="1"/>
</dbReference>
<keyword evidence="18" id="KW-0548">Nucleotidyltransferase</keyword>
<evidence type="ECO:0000256" key="10">
    <source>
        <dbReference type="ARBA" id="ARBA00022573"/>
    </source>
</evidence>
<dbReference type="Pfam" id="PF02283">
    <property type="entry name" value="CobU"/>
    <property type="match status" value="1"/>
</dbReference>
<evidence type="ECO:0000256" key="3">
    <source>
        <dbReference type="ARBA" id="ARBA00001522"/>
    </source>
</evidence>
<evidence type="ECO:0000256" key="1">
    <source>
        <dbReference type="ARBA" id="ARBA00000312"/>
    </source>
</evidence>
<evidence type="ECO:0000256" key="9">
    <source>
        <dbReference type="ARBA" id="ARBA00012523"/>
    </source>
</evidence>
<comment type="catalytic activity">
    <reaction evidence="2">
        <text>adenosylcob(III)inamide phosphate + GTP + H(+) = adenosylcob(III)inamide-GDP + diphosphate</text>
        <dbReference type="Rhea" id="RHEA:22712"/>
        <dbReference type="ChEBI" id="CHEBI:15378"/>
        <dbReference type="ChEBI" id="CHEBI:33019"/>
        <dbReference type="ChEBI" id="CHEBI:37565"/>
        <dbReference type="ChEBI" id="CHEBI:58502"/>
        <dbReference type="ChEBI" id="CHEBI:60487"/>
        <dbReference type="EC" id="2.7.7.62"/>
    </reaction>
</comment>
<evidence type="ECO:0000256" key="7">
    <source>
        <dbReference type="ARBA" id="ARBA00007490"/>
    </source>
</evidence>
<organism evidence="18 19">
    <name type="scientific">Virgibacillus byunsanensis</name>
    <dbReference type="NCBI Taxonomy" id="570945"/>
    <lineage>
        <taxon>Bacteria</taxon>
        <taxon>Bacillati</taxon>
        <taxon>Bacillota</taxon>
        <taxon>Bacilli</taxon>
        <taxon>Bacillales</taxon>
        <taxon>Bacillaceae</taxon>
        <taxon>Virgibacillus</taxon>
    </lineage>
</organism>
<keyword evidence="13 18" id="KW-0418">Kinase</keyword>
<evidence type="ECO:0000256" key="14">
    <source>
        <dbReference type="ARBA" id="ARBA00022840"/>
    </source>
</evidence>
<dbReference type="GO" id="GO:0016301">
    <property type="term" value="F:kinase activity"/>
    <property type="evidence" value="ECO:0007669"/>
    <property type="project" value="UniProtKB-KW"/>
</dbReference>
<keyword evidence="14" id="KW-0067">ATP-binding</keyword>
<comment type="catalytic activity">
    <reaction evidence="1">
        <text>adenosylcob(III)inamide + ATP = adenosylcob(III)inamide phosphate + ADP + H(+)</text>
        <dbReference type="Rhea" id="RHEA:15769"/>
        <dbReference type="ChEBI" id="CHEBI:2480"/>
        <dbReference type="ChEBI" id="CHEBI:15378"/>
        <dbReference type="ChEBI" id="CHEBI:30616"/>
        <dbReference type="ChEBI" id="CHEBI:58502"/>
        <dbReference type="ChEBI" id="CHEBI:456216"/>
        <dbReference type="EC" id="2.7.1.156"/>
    </reaction>
</comment>
<evidence type="ECO:0000313" key="18">
    <source>
        <dbReference type="EMBL" id="MFD1037810.1"/>
    </source>
</evidence>
<sequence>MQLIIGGAFSGKRKVVRKQNEKCSWVSAYDGDAIIDWKTNWVKDTTLVMEGWEKWITTELKKNESNDEIRKKFSTFFQNLVEKEQKRENEVVLVMLEVGKGIVPLENNDRRLRDLAGWIAQDAAIMAGRVNYVWNGYAKRLK</sequence>
<dbReference type="EC" id="2.7.1.156" evidence="8"/>
<keyword evidence="15" id="KW-0342">GTP-binding</keyword>
<evidence type="ECO:0000313" key="19">
    <source>
        <dbReference type="Proteomes" id="UP001597040"/>
    </source>
</evidence>
<dbReference type="Gene3D" id="3.40.50.300">
    <property type="entry name" value="P-loop containing nucleotide triphosphate hydrolases"/>
    <property type="match status" value="1"/>
</dbReference>
<evidence type="ECO:0000256" key="8">
    <source>
        <dbReference type="ARBA" id="ARBA00012016"/>
    </source>
</evidence>
<dbReference type="SUPFAM" id="SSF52540">
    <property type="entry name" value="P-loop containing nucleoside triphosphate hydrolases"/>
    <property type="match status" value="1"/>
</dbReference>
<proteinExistence type="inferred from homology"/>
<protein>
    <recommendedName>
        <fullName evidence="16">Adenosylcobinamide kinase</fullName>
        <ecNumber evidence="8">2.7.1.156</ecNumber>
        <ecNumber evidence="9">2.7.7.62</ecNumber>
    </recommendedName>
    <alternativeName>
        <fullName evidence="17">Adenosylcobinamide-phosphate guanylyltransferase</fullName>
    </alternativeName>
</protein>
<dbReference type="InterPro" id="IPR027417">
    <property type="entry name" value="P-loop_NTPase"/>
</dbReference>
<evidence type="ECO:0000256" key="13">
    <source>
        <dbReference type="ARBA" id="ARBA00022777"/>
    </source>
</evidence>
<reference evidence="19" key="1">
    <citation type="journal article" date="2019" name="Int. J. Syst. Evol. Microbiol.">
        <title>The Global Catalogue of Microorganisms (GCM) 10K type strain sequencing project: providing services to taxonomists for standard genome sequencing and annotation.</title>
        <authorList>
            <consortium name="The Broad Institute Genomics Platform"/>
            <consortium name="The Broad Institute Genome Sequencing Center for Infectious Disease"/>
            <person name="Wu L."/>
            <person name="Ma J."/>
        </authorList>
    </citation>
    <scope>NUCLEOTIDE SEQUENCE [LARGE SCALE GENOMIC DNA]</scope>
    <source>
        <strain evidence="19">CCUG 56754</strain>
    </source>
</reference>
<keyword evidence="11" id="KW-0808">Transferase</keyword>
<evidence type="ECO:0000256" key="16">
    <source>
        <dbReference type="ARBA" id="ARBA00029570"/>
    </source>
</evidence>
<gene>
    <name evidence="18" type="ORF">ACFQ3N_05225</name>
</gene>
<evidence type="ECO:0000256" key="2">
    <source>
        <dbReference type="ARBA" id="ARBA00000711"/>
    </source>
</evidence>
<dbReference type="InterPro" id="IPR003203">
    <property type="entry name" value="CobU/CobP"/>
</dbReference>
<dbReference type="EMBL" id="JBHTKJ010000012">
    <property type="protein sequence ID" value="MFD1037810.1"/>
    <property type="molecule type" value="Genomic_DNA"/>
</dbReference>
<dbReference type="RefSeq" id="WP_390360221.1">
    <property type="nucleotide sequence ID" value="NZ_JBHTKJ010000012.1"/>
</dbReference>
<keyword evidence="19" id="KW-1185">Reference proteome</keyword>
<comment type="pathway">
    <text evidence="6">Cofactor biosynthesis; adenosylcobalamin biosynthesis; adenosylcobalamin from cob(II)yrinate a,c-diamide: step 5/7.</text>
</comment>
<comment type="similarity">
    <text evidence="7">Belongs to the CobU/CobP family.</text>
</comment>
<keyword evidence="10" id="KW-0169">Cobalamin biosynthesis</keyword>
<dbReference type="PANTHER" id="PTHR34848">
    <property type="match status" value="1"/>
</dbReference>
<evidence type="ECO:0000256" key="15">
    <source>
        <dbReference type="ARBA" id="ARBA00023134"/>
    </source>
</evidence>